<evidence type="ECO:0000313" key="2">
    <source>
        <dbReference type="Proteomes" id="UP001396334"/>
    </source>
</evidence>
<dbReference type="EMBL" id="JBBPBN010000097">
    <property type="protein sequence ID" value="KAK8980091.1"/>
    <property type="molecule type" value="Genomic_DNA"/>
</dbReference>
<accession>A0ABR2NVD6</accession>
<protein>
    <submittedName>
        <fullName evidence="1">Uncharacterized protein</fullName>
    </submittedName>
</protein>
<keyword evidence="2" id="KW-1185">Reference proteome</keyword>
<sequence length="99" mass="11267">MRDTAIRRLTHRPQGSKLSVTLKQKQAFLMGVSSLDVELYRQLTKAKVTRMYGYVILRWQQLETMSNHMDQLWAVPQKAGALLGSKAKSSLQLEYATIG</sequence>
<gene>
    <name evidence="1" type="ORF">V6N11_061308</name>
</gene>
<comment type="caution">
    <text evidence="1">The sequence shown here is derived from an EMBL/GenBank/DDBJ whole genome shotgun (WGS) entry which is preliminary data.</text>
</comment>
<dbReference type="Proteomes" id="UP001396334">
    <property type="component" value="Unassembled WGS sequence"/>
</dbReference>
<organism evidence="1 2">
    <name type="scientific">Hibiscus sabdariffa</name>
    <name type="common">roselle</name>
    <dbReference type="NCBI Taxonomy" id="183260"/>
    <lineage>
        <taxon>Eukaryota</taxon>
        <taxon>Viridiplantae</taxon>
        <taxon>Streptophyta</taxon>
        <taxon>Embryophyta</taxon>
        <taxon>Tracheophyta</taxon>
        <taxon>Spermatophyta</taxon>
        <taxon>Magnoliopsida</taxon>
        <taxon>eudicotyledons</taxon>
        <taxon>Gunneridae</taxon>
        <taxon>Pentapetalae</taxon>
        <taxon>rosids</taxon>
        <taxon>malvids</taxon>
        <taxon>Malvales</taxon>
        <taxon>Malvaceae</taxon>
        <taxon>Malvoideae</taxon>
        <taxon>Hibiscus</taxon>
    </lineage>
</organism>
<reference evidence="1 2" key="1">
    <citation type="journal article" date="2024" name="G3 (Bethesda)">
        <title>Genome assembly of Hibiscus sabdariffa L. provides insights into metabolisms of medicinal natural products.</title>
        <authorList>
            <person name="Kim T."/>
        </authorList>
    </citation>
    <scope>NUCLEOTIDE SEQUENCE [LARGE SCALE GENOMIC DNA]</scope>
    <source>
        <strain evidence="1">TK-2024</strain>
        <tissue evidence="1">Old leaves</tissue>
    </source>
</reference>
<name>A0ABR2NVD6_9ROSI</name>
<evidence type="ECO:0000313" key="1">
    <source>
        <dbReference type="EMBL" id="KAK8980091.1"/>
    </source>
</evidence>
<proteinExistence type="predicted"/>